<organism evidence="1">
    <name type="scientific">marine sediment metagenome</name>
    <dbReference type="NCBI Taxonomy" id="412755"/>
    <lineage>
        <taxon>unclassified sequences</taxon>
        <taxon>metagenomes</taxon>
        <taxon>ecological metagenomes</taxon>
    </lineage>
</organism>
<name>A0A0F9ABH1_9ZZZZ</name>
<reference evidence="1" key="1">
    <citation type="journal article" date="2015" name="Nature">
        <title>Complex archaea that bridge the gap between prokaryotes and eukaryotes.</title>
        <authorList>
            <person name="Spang A."/>
            <person name="Saw J.H."/>
            <person name="Jorgensen S.L."/>
            <person name="Zaremba-Niedzwiedzka K."/>
            <person name="Martijn J."/>
            <person name="Lind A.E."/>
            <person name="van Eijk R."/>
            <person name="Schleper C."/>
            <person name="Guy L."/>
            <person name="Ettema T.J."/>
        </authorList>
    </citation>
    <scope>NUCLEOTIDE SEQUENCE</scope>
</reference>
<accession>A0A0F9ABH1</accession>
<comment type="caution">
    <text evidence="1">The sequence shown here is derived from an EMBL/GenBank/DDBJ whole genome shotgun (WGS) entry which is preliminary data.</text>
</comment>
<evidence type="ECO:0000313" key="1">
    <source>
        <dbReference type="EMBL" id="KKK95595.1"/>
    </source>
</evidence>
<sequence length="44" mass="5157">MRECPHCGKEFSWLSRAVGEHKQHMRLCEAQTRSSHNYSYSANC</sequence>
<protein>
    <recommendedName>
        <fullName evidence="2">C2H2-type domain-containing protein</fullName>
    </recommendedName>
</protein>
<feature type="non-terminal residue" evidence="1">
    <location>
        <position position="44"/>
    </location>
</feature>
<proteinExistence type="predicted"/>
<dbReference type="EMBL" id="LAZR01046842">
    <property type="protein sequence ID" value="KKK95595.1"/>
    <property type="molecule type" value="Genomic_DNA"/>
</dbReference>
<dbReference type="AlphaFoldDB" id="A0A0F9ABH1"/>
<evidence type="ECO:0008006" key="2">
    <source>
        <dbReference type="Google" id="ProtNLM"/>
    </source>
</evidence>
<gene>
    <name evidence="1" type="ORF">LCGC14_2671230</name>
</gene>